<dbReference type="VEuPathDB" id="FungiDB:H257_15994"/>
<organism evidence="1">
    <name type="scientific">Aphanomyces astaci</name>
    <name type="common">Crayfish plague agent</name>
    <dbReference type="NCBI Taxonomy" id="112090"/>
    <lineage>
        <taxon>Eukaryota</taxon>
        <taxon>Sar</taxon>
        <taxon>Stramenopiles</taxon>
        <taxon>Oomycota</taxon>
        <taxon>Saprolegniomycetes</taxon>
        <taxon>Saprolegniales</taxon>
        <taxon>Verrucalvaceae</taxon>
        <taxon>Aphanomyces</taxon>
    </lineage>
</organism>
<protein>
    <submittedName>
        <fullName evidence="1">Uncharacterized protein</fullName>
    </submittedName>
</protein>
<dbReference type="EMBL" id="KI913191">
    <property type="protein sequence ID" value="ETV67870.1"/>
    <property type="molecule type" value="Genomic_DNA"/>
</dbReference>
<dbReference type="GeneID" id="20817990"/>
<evidence type="ECO:0000313" key="1">
    <source>
        <dbReference type="EMBL" id="ETV67870.1"/>
    </source>
</evidence>
<dbReference type="AlphaFoldDB" id="W4FK53"/>
<reference evidence="1" key="1">
    <citation type="submission" date="2013-12" db="EMBL/GenBank/DDBJ databases">
        <title>The Genome Sequence of Aphanomyces astaci APO3.</title>
        <authorList>
            <consortium name="The Broad Institute Genomics Platform"/>
            <person name="Russ C."/>
            <person name="Tyler B."/>
            <person name="van West P."/>
            <person name="Dieguez-Uribeondo J."/>
            <person name="Young S.K."/>
            <person name="Zeng Q."/>
            <person name="Gargeya S."/>
            <person name="Fitzgerald M."/>
            <person name="Abouelleil A."/>
            <person name="Alvarado L."/>
            <person name="Chapman S.B."/>
            <person name="Gainer-Dewar J."/>
            <person name="Goldberg J."/>
            <person name="Griggs A."/>
            <person name="Gujja S."/>
            <person name="Hansen M."/>
            <person name="Howarth C."/>
            <person name="Imamovic A."/>
            <person name="Ireland A."/>
            <person name="Larimer J."/>
            <person name="McCowan C."/>
            <person name="Murphy C."/>
            <person name="Pearson M."/>
            <person name="Poon T.W."/>
            <person name="Priest M."/>
            <person name="Roberts A."/>
            <person name="Saif S."/>
            <person name="Shea T."/>
            <person name="Sykes S."/>
            <person name="Wortman J."/>
            <person name="Nusbaum C."/>
            <person name="Birren B."/>
        </authorList>
    </citation>
    <scope>NUCLEOTIDE SEQUENCE [LARGE SCALE GENOMIC DNA]</scope>
    <source>
        <strain evidence="1">APO3</strain>
    </source>
</reference>
<dbReference type="RefSeq" id="XP_009842615.1">
    <property type="nucleotide sequence ID" value="XM_009844313.1"/>
</dbReference>
<accession>W4FK53</accession>
<name>W4FK53_APHAT</name>
<proteinExistence type="predicted"/>
<dbReference type="OrthoDB" id="86463at2759"/>
<gene>
    <name evidence="1" type="ORF">H257_15994</name>
</gene>
<sequence length="97" mass="10888">MASKRHSRFATIGGQGHKQLIPFGPALLEFMRSRQGDEHYVRVFHMMTWVKKNHHAWLVEYLSTKKNEVSGSSPSGACSFASQNAIAFTTERHAPSS</sequence>